<evidence type="ECO:0000259" key="1">
    <source>
        <dbReference type="Pfam" id="PF14082"/>
    </source>
</evidence>
<dbReference type="EMBL" id="JANARS010000001">
    <property type="protein sequence ID" value="MCP3420317.1"/>
    <property type="molecule type" value="Genomic_DNA"/>
</dbReference>
<evidence type="ECO:0000313" key="3">
    <source>
        <dbReference type="Proteomes" id="UP001204524"/>
    </source>
</evidence>
<protein>
    <submittedName>
        <fullName evidence="2">DUF4263 domain-containing protein</fullName>
    </submittedName>
</protein>
<comment type="caution">
    <text evidence="2">The sequence shown here is derived from an EMBL/GenBank/DDBJ whole genome shotgun (WGS) entry which is preliminary data.</text>
</comment>
<gene>
    <name evidence="2" type="ORF">NCI01_00770</name>
</gene>
<feature type="domain" description="Shedu protein SduA C-terminal" evidence="1">
    <location>
        <begin position="277"/>
        <end position="442"/>
    </location>
</feature>
<organism evidence="2 3">
    <name type="scientific">Nocardioides pinisoli</name>
    <dbReference type="NCBI Taxonomy" id="2950279"/>
    <lineage>
        <taxon>Bacteria</taxon>
        <taxon>Bacillati</taxon>
        <taxon>Actinomycetota</taxon>
        <taxon>Actinomycetes</taxon>
        <taxon>Propionibacteriales</taxon>
        <taxon>Nocardioidaceae</taxon>
        <taxon>Nocardioides</taxon>
    </lineage>
</organism>
<accession>A0ABT1KRE3</accession>
<sequence length="465" mass="51239">MAKTVRTYSGSGESVELLRDRGELAFVWHGDFSSEEWELARYDLRNQLLRIFPRQRSSRGLEDQFDRVKELRVDVATLPSWDAEEPVGESELEGHLELVGLPRGFGKIFRYGLGLQRGYRGIIHALEEHTACTVVHFRATDQTPPEDEPVFHLSLARFSAFRVAADRNRNRGTAVVRRVNHAEAHNSVADLIGVEPVTPVLGRHPLIRSMAREVADLPELDADDRRLLVEVVSSQSRSVAKENPSALGRLRQDLELVSLEALIEQFEAGLTGAATRDEGLWQEFFEANPFALQQLFASPVVIYKDQLVVRGSNAFGSGERVADFVLANTVTRTALVVEIKTPAARLVKVRPYRGTSGSEVHVPHGDLLGAIAQVQAQMQSAQVDLPGLLGRTPGAEDLETTTVGGAVIVGMAGDLPAEQLQSFLRFRHGLAGVEVIAFDEVLARLRNLWGLLAAQRKSPGDDTRS</sequence>
<dbReference type="RefSeq" id="WP_254179561.1">
    <property type="nucleotide sequence ID" value="NZ_JANARS010000001.1"/>
</dbReference>
<name>A0ABT1KRE3_9ACTN</name>
<keyword evidence="3" id="KW-1185">Reference proteome</keyword>
<reference evidence="2 3" key="1">
    <citation type="submission" date="2022-06" db="EMBL/GenBank/DDBJ databases">
        <authorList>
            <person name="So Y."/>
        </authorList>
    </citation>
    <scope>NUCLEOTIDE SEQUENCE [LARGE SCALE GENOMIC DNA]</scope>
    <source>
        <strain evidence="2 3">STR3</strain>
    </source>
</reference>
<evidence type="ECO:0000313" key="2">
    <source>
        <dbReference type="EMBL" id="MCP3420317.1"/>
    </source>
</evidence>
<dbReference type="Proteomes" id="UP001204524">
    <property type="component" value="Unassembled WGS sequence"/>
</dbReference>
<proteinExistence type="predicted"/>
<dbReference type="Pfam" id="PF14082">
    <property type="entry name" value="SduA_C"/>
    <property type="match status" value="1"/>
</dbReference>
<dbReference type="InterPro" id="IPR025359">
    <property type="entry name" value="SduA_C"/>
</dbReference>